<gene>
    <name evidence="2" type="primary">ABSGL_01002.1 scaffold 1157</name>
</gene>
<dbReference type="EMBL" id="LT550459">
    <property type="protein sequence ID" value="SAL95661.1"/>
    <property type="molecule type" value="Genomic_DNA"/>
</dbReference>
<reference evidence="2" key="1">
    <citation type="submission" date="2016-04" db="EMBL/GenBank/DDBJ databases">
        <authorList>
            <person name="Evans L.H."/>
            <person name="Alamgir A."/>
            <person name="Owens N."/>
            <person name="Weber N.D."/>
            <person name="Virtaneva K."/>
            <person name="Barbian K."/>
            <person name="Babar A."/>
            <person name="Rosenke K."/>
        </authorList>
    </citation>
    <scope>NUCLEOTIDE SEQUENCE [LARGE SCALE GENOMIC DNA]</scope>
    <source>
        <strain evidence="2">CBS 101.48</strain>
    </source>
</reference>
<proteinExistence type="predicted"/>
<feature type="transmembrane region" description="Helical" evidence="1">
    <location>
        <begin position="6"/>
        <end position="27"/>
    </location>
</feature>
<organism evidence="2">
    <name type="scientific">Absidia glauca</name>
    <name type="common">Pin mould</name>
    <dbReference type="NCBI Taxonomy" id="4829"/>
    <lineage>
        <taxon>Eukaryota</taxon>
        <taxon>Fungi</taxon>
        <taxon>Fungi incertae sedis</taxon>
        <taxon>Mucoromycota</taxon>
        <taxon>Mucoromycotina</taxon>
        <taxon>Mucoromycetes</taxon>
        <taxon>Mucorales</taxon>
        <taxon>Cunninghamellaceae</taxon>
        <taxon>Absidia</taxon>
    </lineage>
</organism>
<dbReference type="InParanoid" id="A0A163T8B2"/>
<dbReference type="AlphaFoldDB" id="A0A163T8B2"/>
<keyword evidence="3" id="KW-1185">Reference proteome</keyword>
<keyword evidence="1" id="KW-0472">Membrane</keyword>
<keyword evidence="1" id="KW-1133">Transmembrane helix</keyword>
<evidence type="ECO:0000256" key="1">
    <source>
        <dbReference type="SAM" id="Phobius"/>
    </source>
</evidence>
<accession>A0A163T8B2</accession>
<dbReference type="Proteomes" id="UP000078561">
    <property type="component" value="Unassembled WGS sequence"/>
</dbReference>
<sequence length="164" mass="18373">MQDYNSTPPILSSLTVLILIVPTHYILIRHQISPQASAFIKEEGHSFLPVIFGASREFSDNNDSSLALIDGRCGFFSVKQHSGPGTSVTHLIGVVNNSLGQLSISRYMKVRTDENGDLLVEPSNQWYSIDDLVLEGILDLDYREPLGHYVVNRFKFGSYWLLNS</sequence>
<evidence type="ECO:0000313" key="2">
    <source>
        <dbReference type="EMBL" id="SAL95661.1"/>
    </source>
</evidence>
<feature type="non-terminal residue" evidence="2">
    <location>
        <position position="164"/>
    </location>
</feature>
<evidence type="ECO:0000313" key="3">
    <source>
        <dbReference type="Proteomes" id="UP000078561"/>
    </source>
</evidence>
<protein>
    <submittedName>
        <fullName evidence="2">Uncharacterized protein</fullName>
    </submittedName>
</protein>
<name>A0A163T8B2_ABSGL</name>
<keyword evidence="1" id="KW-0812">Transmembrane</keyword>